<accession>A0A542ZGE1</accession>
<dbReference type="Pfam" id="PF00535">
    <property type="entry name" value="Glycos_transf_2"/>
    <property type="match status" value="1"/>
</dbReference>
<dbReference type="SUPFAM" id="SSF53448">
    <property type="entry name" value="Nucleotide-diphospho-sugar transferases"/>
    <property type="match status" value="1"/>
</dbReference>
<dbReference type="OrthoDB" id="5243838at2"/>
<dbReference type="InterPro" id="IPR029044">
    <property type="entry name" value="Nucleotide-diphossugar_trans"/>
</dbReference>
<evidence type="ECO:0000259" key="1">
    <source>
        <dbReference type="Pfam" id="PF00535"/>
    </source>
</evidence>
<name>A0A542ZGE1_9MICO</name>
<dbReference type="CDD" id="cd00761">
    <property type="entry name" value="Glyco_tranf_GTA_type"/>
    <property type="match status" value="1"/>
</dbReference>
<evidence type="ECO:0000313" key="3">
    <source>
        <dbReference type="Proteomes" id="UP000319514"/>
    </source>
</evidence>
<organism evidence="2 3">
    <name type="scientific">Oryzihumus leptocrescens</name>
    <dbReference type="NCBI Taxonomy" id="297536"/>
    <lineage>
        <taxon>Bacteria</taxon>
        <taxon>Bacillati</taxon>
        <taxon>Actinomycetota</taxon>
        <taxon>Actinomycetes</taxon>
        <taxon>Micrococcales</taxon>
        <taxon>Intrasporangiaceae</taxon>
        <taxon>Oryzihumus</taxon>
    </lineage>
</organism>
<sequence>MVEPLLVGDLDLDAPLPHLPSSPRHAGTRLLARLHTRPMGEVDLRWDGAGLAPDELAARAWPQVADRVREHLRSEGASVPDRLPVQGLAPDHAPGCLEVRSAPGQPSITVVVATRDRTASLERTLASLERLRYQRFDVVVVDSAPSSAETRLALQARSSPFALRYVHTSRPGLALAHNTALDHVTGDVVAFTDDDVEVDPWWLSAVAETFADQDVTCVTGLILAAELETAAQVWVEQAGGFARGFEERRFSLTRPSPDPLFPFTAGRFGSGANMSFRTGWLRDRAGFDRATGAGTPARGGDDLTAFCRVVLDGGVLAYQPAAIVRHWHRRDYAGLRRQSFGYGIGLGAYLTSTAWRQPSLVAQMARRAVPATAHLLAHDSPKNQGKRSDFPTELTWRERAGLALGPPAYLLSRWRYRSTTPWGAPP</sequence>
<comment type="caution">
    <text evidence="2">The sequence shown here is derived from an EMBL/GenBank/DDBJ whole genome shotgun (WGS) entry which is preliminary data.</text>
</comment>
<dbReference type="Proteomes" id="UP000319514">
    <property type="component" value="Unassembled WGS sequence"/>
</dbReference>
<dbReference type="GO" id="GO:0016740">
    <property type="term" value="F:transferase activity"/>
    <property type="evidence" value="ECO:0007669"/>
    <property type="project" value="UniProtKB-KW"/>
</dbReference>
<dbReference type="InterPro" id="IPR050834">
    <property type="entry name" value="Glycosyltransf_2"/>
</dbReference>
<reference evidence="2 3" key="1">
    <citation type="submission" date="2019-06" db="EMBL/GenBank/DDBJ databases">
        <title>Sequencing the genomes of 1000 actinobacteria strains.</title>
        <authorList>
            <person name="Klenk H.-P."/>
        </authorList>
    </citation>
    <scope>NUCLEOTIDE SEQUENCE [LARGE SCALE GENOMIC DNA]</scope>
    <source>
        <strain evidence="2 3">DSM 18082</strain>
    </source>
</reference>
<dbReference type="Gene3D" id="3.90.550.10">
    <property type="entry name" value="Spore Coat Polysaccharide Biosynthesis Protein SpsA, Chain A"/>
    <property type="match status" value="1"/>
</dbReference>
<gene>
    <name evidence="2" type="ORF">FB474_0761</name>
</gene>
<dbReference type="AlphaFoldDB" id="A0A542ZGE1"/>
<dbReference type="EMBL" id="VFOQ01000001">
    <property type="protein sequence ID" value="TQL59407.1"/>
    <property type="molecule type" value="Genomic_DNA"/>
</dbReference>
<evidence type="ECO:0000313" key="2">
    <source>
        <dbReference type="EMBL" id="TQL59407.1"/>
    </source>
</evidence>
<dbReference type="PANTHER" id="PTHR43685:SF2">
    <property type="entry name" value="GLYCOSYLTRANSFERASE 2-LIKE DOMAIN-CONTAINING PROTEIN"/>
    <property type="match status" value="1"/>
</dbReference>
<protein>
    <submittedName>
        <fullName evidence="2">Glycosyl transferase family 2</fullName>
    </submittedName>
</protein>
<dbReference type="PANTHER" id="PTHR43685">
    <property type="entry name" value="GLYCOSYLTRANSFERASE"/>
    <property type="match status" value="1"/>
</dbReference>
<feature type="domain" description="Glycosyltransferase 2-like" evidence="1">
    <location>
        <begin position="109"/>
        <end position="268"/>
    </location>
</feature>
<proteinExistence type="predicted"/>
<dbReference type="RefSeq" id="WP_141787431.1">
    <property type="nucleotide sequence ID" value="NZ_BAAAKX010000013.1"/>
</dbReference>
<keyword evidence="2" id="KW-0808">Transferase</keyword>
<dbReference type="InterPro" id="IPR001173">
    <property type="entry name" value="Glyco_trans_2-like"/>
</dbReference>
<keyword evidence="3" id="KW-1185">Reference proteome</keyword>